<dbReference type="CDD" id="cd17716">
    <property type="entry name" value="BRCT_microcephalin_rpt1"/>
    <property type="match status" value="1"/>
</dbReference>
<feature type="compositionally biased region" description="Low complexity" evidence="1">
    <location>
        <begin position="464"/>
        <end position="488"/>
    </location>
</feature>
<dbReference type="SUPFAM" id="SSF52113">
    <property type="entry name" value="BRCT domain"/>
    <property type="match status" value="1"/>
</dbReference>
<feature type="compositionally biased region" description="Basic and acidic residues" evidence="1">
    <location>
        <begin position="489"/>
        <end position="499"/>
    </location>
</feature>
<protein>
    <recommendedName>
        <fullName evidence="2">BRCT domain-containing protein</fullName>
    </recommendedName>
</protein>
<feature type="compositionally biased region" description="Low complexity" evidence="1">
    <location>
        <begin position="39"/>
        <end position="63"/>
    </location>
</feature>
<feature type="region of interest" description="Disordered" evidence="1">
    <location>
        <begin position="636"/>
        <end position="676"/>
    </location>
</feature>
<dbReference type="Proteomes" id="UP000054485">
    <property type="component" value="Unassembled WGS sequence"/>
</dbReference>
<name>A0A0D0AUR7_9AGAM</name>
<feature type="compositionally biased region" description="Pro residues" evidence="1">
    <location>
        <begin position="199"/>
        <end position="211"/>
    </location>
</feature>
<feature type="compositionally biased region" description="Polar residues" evidence="1">
    <location>
        <begin position="504"/>
        <end position="520"/>
    </location>
</feature>
<dbReference type="AlphaFoldDB" id="A0A0D0AUR7"/>
<sequence length="704" mass="74139">MHRSPSRRTKSIRCCCRGKKSKQSRDIVDETSSLNVAESSTSSTAPSRLPRPSTSTSSLMPLPVKRGRSATLGHPRTALSKPIANLSKGKKAMLPPSGPRRVTRSVSMKEKRPESLDESDAPPKASIINTSLSTNDEPAIVASSSQASTFKVSNFDSSSAKGLQDPAKFKQTSLASFMKAKPAPSPSTTGSSSSACMRRPPPSPSRIPLPVSPIKQRAGASPVKKPSIGGSSIFGSSKPKSSLFTLSTALDKLAMPPPSRPNTSLGFNVSSDKDEHTRAVHSTAKDDSALNGSSGTFARPTESSLKRHATISGPSRISLMGRMKAKNGTLGRTATGIFGPGLVKPSQKASRKTSLPSVMASPVKGGSGGSVDDNHMANTTVDVLGAEDDLEQGKQPDVVPSDNNTSEEQNKEVDLVIEELVSSVDKGKQSEGWDSRRASSALHALSQSLSALPKSPPKLVAVGTRTGLRSSSSTYYGASGAASGSKSAQDAKDRGKLNEGTDGAASQRNAPSKSDATSSPIEGGSAGKSVLKVLKKCAIFVDVRTDDGDDAGSLFVDMLRGLGARILARVGQSCTHIVYKNGSASTLTRYRLLNDPKPFVIGIAWVVECVEQRSKVDEAKFKVDLEMVNVAGTNKKRRSMLPRHMSPGAGSNLIPANPSSEADDNEGQRQPDGGSGSPGTFLWYLLCSWSLTRSNFQHKTQIQA</sequence>
<proteinExistence type="predicted"/>
<feature type="domain" description="BRCT" evidence="2">
    <location>
        <begin position="529"/>
        <end position="623"/>
    </location>
</feature>
<evidence type="ECO:0000259" key="2">
    <source>
        <dbReference type="PROSITE" id="PS50172"/>
    </source>
</evidence>
<evidence type="ECO:0000313" key="4">
    <source>
        <dbReference type="Proteomes" id="UP000054485"/>
    </source>
</evidence>
<dbReference type="InParanoid" id="A0A0D0AUR7"/>
<feature type="compositionally biased region" description="Low complexity" evidence="1">
    <location>
        <begin position="186"/>
        <end position="198"/>
    </location>
</feature>
<reference evidence="4" key="2">
    <citation type="submission" date="2015-01" db="EMBL/GenBank/DDBJ databases">
        <title>Evolutionary Origins and Diversification of the Mycorrhizal Mutualists.</title>
        <authorList>
            <consortium name="DOE Joint Genome Institute"/>
            <consortium name="Mycorrhizal Genomics Consortium"/>
            <person name="Kohler A."/>
            <person name="Kuo A."/>
            <person name="Nagy L.G."/>
            <person name="Floudas D."/>
            <person name="Copeland A."/>
            <person name="Barry K.W."/>
            <person name="Cichocki N."/>
            <person name="Veneault-Fourrey C."/>
            <person name="LaButti K."/>
            <person name="Lindquist E.A."/>
            <person name="Lipzen A."/>
            <person name="Lundell T."/>
            <person name="Morin E."/>
            <person name="Murat C."/>
            <person name="Riley R."/>
            <person name="Ohm R."/>
            <person name="Sun H."/>
            <person name="Tunlid A."/>
            <person name="Henrissat B."/>
            <person name="Grigoriev I.V."/>
            <person name="Hibbett D.S."/>
            <person name="Martin F."/>
        </authorList>
    </citation>
    <scope>NUCLEOTIDE SEQUENCE [LARGE SCALE GENOMIC DNA]</scope>
    <source>
        <strain evidence="4">UH-Slu-Lm8-n1</strain>
    </source>
</reference>
<keyword evidence="4" id="KW-1185">Reference proteome</keyword>
<feature type="region of interest" description="Disordered" evidence="1">
    <location>
        <begin position="338"/>
        <end position="410"/>
    </location>
</feature>
<dbReference type="InterPro" id="IPR036420">
    <property type="entry name" value="BRCT_dom_sf"/>
</dbReference>
<feature type="region of interest" description="Disordered" evidence="1">
    <location>
        <begin position="177"/>
        <end position="234"/>
    </location>
</feature>
<dbReference type="Gene3D" id="3.40.50.10190">
    <property type="entry name" value="BRCT domain"/>
    <property type="match status" value="1"/>
</dbReference>
<organism evidence="3 4">
    <name type="scientific">Suillus luteus UH-Slu-Lm8-n1</name>
    <dbReference type="NCBI Taxonomy" id="930992"/>
    <lineage>
        <taxon>Eukaryota</taxon>
        <taxon>Fungi</taxon>
        <taxon>Dikarya</taxon>
        <taxon>Basidiomycota</taxon>
        <taxon>Agaricomycotina</taxon>
        <taxon>Agaricomycetes</taxon>
        <taxon>Agaricomycetidae</taxon>
        <taxon>Boletales</taxon>
        <taxon>Suillineae</taxon>
        <taxon>Suillaceae</taxon>
        <taxon>Suillus</taxon>
    </lineage>
</organism>
<dbReference type="OrthoDB" id="2384350at2759"/>
<dbReference type="EMBL" id="KN835411">
    <property type="protein sequence ID" value="KIK38092.1"/>
    <property type="molecule type" value="Genomic_DNA"/>
</dbReference>
<accession>A0A0D0AUR7</accession>
<dbReference type="HOGENOM" id="CLU_391897_0_0_1"/>
<feature type="region of interest" description="Disordered" evidence="1">
    <location>
        <begin position="464"/>
        <end position="522"/>
    </location>
</feature>
<feature type="region of interest" description="Disordered" evidence="1">
    <location>
        <begin position="1"/>
        <end position="130"/>
    </location>
</feature>
<feature type="compositionally biased region" description="Basic residues" evidence="1">
    <location>
        <begin position="1"/>
        <end position="22"/>
    </location>
</feature>
<reference evidence="3 4" key="1">
    <citation type="submission" date="2014-04" db="EMBL/GenBank/DDBJ databases">
        <authorList>
            <consortium name="DOE Joint Genome Institute"/>
            <person name="Kuo A."/>
            <person name="Ruytinx J."/>
            <person name="Rineau F."/>
            <person name="Colpaert J."/>
            <person name="Kohler A."/>
            <person name="Nagy L.G."/>
            <person name="Floudas D."/>
            <person name="Copeland A."/>
            <person name="Barry K.W."/>
            <person name="Cichocki N."/>
            <person name="Veneault-Fourrey C."/>
            <person name="LaButti K."/>
            <person name="Lindquist E.A."/>
            <person name="Lipzen A."/>
            <person name="Lundell T."/>
            <person name="Morin E."/>
            <person name="Murat C."/>
            <person name="Sun H."/>
            <person name="Tunlid A."/>
            <person name="Henrissat B."/>
            <person name="Grigoriev I.V."/>
            <person name="Hibbett D.S."/>
            <person name="Martin F."/>
            <person name="Nordberg H.P."/>
            <person name="Cantor M.N."/>
            <person name="Hua S.X."/>
        </authorList>
    </citation>
    <scope>NUCLEOTIDE SEQUENCE [LARGE SCALE GENOMIC DNA]</scope>
    <source>
        <strain evidence="3 4">UH-Slu-Lm8-n1</strain>
    </source>
</reference>
<feature type="region of interest" description="Disordered" evidence="1">
    <location>
        <begin position="282"/>
        <end position="307"/>
    </location>
</feature>
<dbReference type="InterPro" id="IPR001357">
    <property type="entry name" value="BRCT_dom"/>
</dbReference>
<dbReference type="PROSITE" id="PS50172">
    <property type="entry name" value="BRCT"/>
    <property type="match status" value="1"/>
</dbReference>
<dbReference type="STRING" id="930992.A0A0D0AUR7"/>
<evidence type="ECO:0000256" key="1">
    <source>
        <dbReference type="SAM" id="MobiDB-lite"/>
    </source>
</evidence>
<evidence type="ECO:0000313" key="3">
    <source>
        <dbReference type="EMBL" id="KIK38092.1"/>
    </source>
</evidence>
<feature type="compositionally biased region" description="Low complexity" evidence="1">
    <location>
        <begin position="224"/>
        <end position="234"/>
    </location>
</feature>
<gene>
    <name evidence="3" type="ORF">CY34DRAFT_414080</name>
</gene>